<evidence type="ECO:0000313" key="10">
    <source>
        <dbReference type="EMBL" id="KAH0576691.1"/>
    </source>
</evidence>
<dbReference type="VEuPathDB" id="GiardiaDB:SS50377_20037"/>
<comment type="subcellular location">
    <subcellularLocation>
        <location evidence="1">Membrane</location>
        <topology evidence="1">Single-pass type IV membrane protein</topology>
    </subcellularLocation>
</comment>
<evidence type="ECO:0000259" key="8">
    <source>
        <dbReference type="Pfam" id="PF03908"/>
    </source>
</evidence>
<feature type="coiled-coil region" evidence="6">
    <location>
        <begin position="71"/>
        <end position="98"/>
    </location>
</feature>
<organism evidence="9">
    <name type="scientific">Spironucleus salmonicida</name>
    <dbReference type="NCBI Taxonomy" id="348837"/>
    <lineage>
        <taxon>Eukaryota</taxon>
        <taxon>Metamonada</taxon>
        <taxon>Diplomonadida</taxon>
        <taxon>Hexamitidae</taxon>
        <taxon>Hexamitinae</taxon>
        <taxon>Spironucleus</taxon>
    </lineage>
</organism>
<feature type="transmembrane region" description="Helical" evidence="7">
    <location>
        <begin position="135"/>
        <end position="153"/>
    </location>
</feature>
<evidence type="ECO:0000256" key="5">
    <source>
        <dbReference type="ARBA" id="ARBA00023136"/>
    </source>
</evidence>
<evidence type="ECO:0000256" key="1">
    <source>
        <dbReference type="ARBA" id="ARBA00004211"/>
    </source>
</evidence>
<reference evidence="9 10" key="1">
    <citation type="journal article" date="2014" name="PLoS Genet.">
        <title>The Genome of Spironucleus salmonicida Highlights a Fish Pathogen Adapted to Fluctuating Environments.</title>
        <authorList>
            <person name="Xu F."/>
            <person name="Jerlstrom-Hultqvist J."/>
            <person name="Einarsson E."/>
            <person name="Astvaldsson A."/>
            <person name="Svard S.G."/>
            <person name="Andersson J.O."/>
        </authorList>
    </citation>
    <scope>NUCLEOTIDE SEQUENCE</scope>
    <source>
        <strain evidence="10">ATCC 50377</strain>
    </source>
</reference>
<dbReference type="EMBL" id="KI545952">
    <property type="protein sequence ID" value="EST49394.1"/>
    <property type="molecule type" value="Genomic_DNA"/>
</dbReference>
<protein>
    <submittedName>
        <fullName evidence="9">Sec20</fullName>
    </submittedName>
</protein>
<evidence type="ECO:0000313" key="9">
    <source>
        <dbReference type="EMBL" id="EST49394.1"/>
    </source>
</evidence>
<dbReference type="GO" id="GO:0016020">
    <property type="term" value="C:membrane"/>
    <property type="evidence" value="ECO:0007669"/>
    <property type="project" value="UniProtKB-SubCell"/>
</dbReference>
<keyword evidence="3 7" id="KW-0812">Transmembrane</keyword>
<keyword evidence="11" id="KW-1185">Reference proteome</keyword>
<proteinExistence type="predicted"/>
<reference evidence="10" key="2">
    <citation type="submission" date="2020-12" db="EMBL/GenBank/DDBJ databases">
        <title>New Spironucleus salmonicida genome in near-complete chromosomes.</title>
        <authorList>
            <person name="Xu F."/>
            <person name="Kurt Z."/>
            <person name="Jimenez-Gonzalez A."/>
            <person name="Astvaldsson A."/>
            <person name="Andersson J.O."/>
            <person name="Svard S.G."/>
        </authorList>
    </citation>
    <scope>NUCLEOTIDE SEQUENCE</scope>
    <source>
        <strain evidence="10">ATCC 50377</strain>
    </source>
</reference>
<sequence>MQAFETLIAKFETSQFNTESELIAASSQIESQSQRLHNISPALFKVLQARFKQAQQIKFKQFQITSNLDIIDVLKDIQQNLRQENARAELALTEIASQTSNLQAIGVSADRISAFADQGKQVTKGVRFIEQRDRMLTTGLFCVFVASSFWIVFRRVFRWIK</sequence>
<keyword evidence="5 7" id="KW-0472">Membrane</keyword>
<keyword evidence="4 7" id="KW-1133">Transmembrane helix</keyword>
<dbReference type="Pfam" id="PF03908">
    <property type="entry name" value="Sec20"/>
    <property type="match status" value="1"/>
</dbReference>
<keyword evidence="2" id="KW-0813">Transport</keyword>
<name>V6M7H1_9EUKA</name>
<gene>
    <name evidence="9" type="ORF">SS50377_10319</name>
    <name evidence="10" type="ORF">SS50377_20037</name>
</gene>
<accession>V6M7H1</accession>
<dbReference type="EMBL" id="AUWU02000001">
    <property type="protein sequence ID" value="KAH0576691.1"/>
    <property type="molecule type" value="Genomic_DNA"/>
</dbReference>
<evidence type="ECO:0000313" key="11">
    <source>
        <dbReference type="Proteomes" id="UP000018208"/>
    </source>
</evidence>
<feature type="domain" description="Sec20 C-terminal" evidence="8">
    <location>
        <begin position="67"/>
        <end position="156"/>
    </location>
</feature>
<keyword evidence="6" id="KW-0175">Coiled coil</keyword>
<evidence type="ECO:0000256" key="7">
    <source>
        <dbReference type="SAM" id="Phobius"/>
    </source>
</evidence>
<evidence type="ECO:0000256" key="2">
    <source>
        <dbReference type="ARBA" id="ARBA00022448"/>
    </source>
</evidence>
<dbReference type="AlphaFoldDB" id="V6M7H1"/>
<dbReference type="Proteomes" id="UP000018208">
    <property type="component" value="Unassembled WGS sequence"/>
</dbReference>
<evidence type="ECO:0000256" key="4">
    <source>
        <dbReference type="ARBA" id="ARBA00022989"/>
    </source>
</evidence>
<evidence type="ECO:0000256" key="3">
    <source>
        <dbReference type="ARBA" id="ARBA00022692"/>
    </source>
</evidence>
<evidence type="ECO:0000256" key="6">
    <source>
        <dbReference type="SAM" id="Coils"/>
    </source>
</evidence>
<dbReference type="InterPro" id="IPR056173">
    <property type="entry name" value="Sec20_C"/>
</dbReference>